<reference evidence="3 4" key="1">
    <citation type="submission" date="2020-08" db="EMBL/GenBank/DDBJ databases">
        <title>A Genomic Blueprint of the Chicken Gut Microbiome.</title>
        <authorList>
            <person name="Gilroy R."/>
            <person name="Ravi A."/>
            <person name="Getino M."/>
            <person name="Pursley I."/>
            <person name="Horton D.L."/>
            <person name="Alikhan N.-F."/>
            <person name="Baker D."/>
            <person name="Gharbi K."/>
            <person name="Hall N."/>
            <person name="Watson M."/>
            <person name="Adriaenssens E.M."/>
            <person name="Foster-Nyarko E."/>
            <person name="Jarju S."/>
            <person name="Secka A."/>
            <person name="Antonio M."/>
            <person name="Oren A."/>
            <person name="Chaudhuri R."/>
            <person name="La Ragione R.M."/>
            <person name="Hildebrand F."/>
            <person name="Pallen M.J."/>
        </authorList>
    </citation>
    <scope>NUCLEOTIDE SEQUENCE [LARGE SCALE GENOMIC DNA]</scope>
    <source>
        <strain evidence="3 4">Sa4CUA7</strain>
    </source>
</reference>
<organism evidence="3 4">
    <name type="scientific">Microbacterium pullorum</name>
    <dbReference type="NCBI Taxonomy" id="2762236"/>
    <lineage>
        <taxon>Bacteria</taxon>
        <taxon>Bacillati</taxon>
        <taxon>Actinomycetota</taxon>
        <taxon>Actinomycetes</taxon>
        <taxon>Micrococcales</taxon>
        <taxon>Microbacteriaceae</taxon>
        <taxon>Microbacterium</taxon>
    </lineage>
</organism>
<proteinExistence type="predicted"/>
<evidence type="ECO:0008006" key="5">
    <source>
        <dbReference type="Google" id="ProtNLM"/>
    </source>
</evidence>
<gene>
    <name evidence="3" type="ORF">H9651_09670</name>
</gene>
<name>A0ABR8S3D8_9MICO</name>
<evidence type="ECO:0000313" key="4">
    <source>
        <dbReference type="Proteomes" id="UP000648352"/>
    </source>
</evidence>
<sequence length="146" mass="15410">MIDRYVYVPSSILTGLSFPLDPSNSIIASREDEALAIAAGIHIGGGQPLVMMQNSGFANSLNTLGSLLMAYSLRVPIVVTLRGGVSDENPAQMPFGRATKQICASLGVPTRHCDDPTKIVGLAHSVTDDRTWATGPLVVLYGARDA</sequence>
<protein>
    <recommendedName>
        <fullName evidence="5">Thiamine pyrophosphate enzyme N-terminal TPP-binding domain-containing protein</fullName>
    </recommendedName>
</protein>
<dbReference type="SUPFAM" id="SSF52518">
    <property type="entry name" value="Thiamin diphosphate-binding fold (THDP-binding)"/>
    <property type="match status" value="1"/>
</dbReference>
<comment type="caution">
    <text evidence="3">The sequence shown here is derived from an EMBL/GenBank/DDBJ whole genome shotgun (WGS) entry which is preliminary data.</text>
</comment>
<dbReference type="InterPro" id="IPR051818">
    <property type="entry name" value="TPP_dependent_decarboxylase"/>
</dbReference>
<evidence type="ECO:0000313" key="3">
    <source>
        <dbReference type="EMBL" id="MBD7957904.1"/>
    </source>
</evidence>
<keyword evidence="2" id="KW-0456">Lyase</keyword>
<accession>A0ABR8S3D8</accession>
<evidence type="ECO:0000256" key="2">
    <source>
        <dbReference type="ARBA" id="ARBA00023239"/>
    </source>
</evidence>
<keyword evidence="4" id="KW-1185">Reference proteome</keyword>
<dbReference type="RefSeq" id="WP_191719099.1">
    <property type="nucleotide sequence ID" value="NZ_JACSQP010000005.1"/>
</dbReference>
<dbReference type="EMBL" id="JACSQP010000005">
    <property type="protein sequence ID" value="MBD7957904.1"/>
    <property type="molecule type" value="Genomic_DNA"/>
</dbReference>
<dbReference type="PANTHER" id="PTHR42818:SF1">
    <property type="entry name" value="SULFOPYRUVATE DECARBOXYLASE"/>
    <property type="match status" value="1"/>
</dbReference>
<dbReference type="PANTHER" id="PTHR42818">
    <property type="entry name" value="SULFOPYRUVATE DECARBOXYLASE SUBUNIT ALPHA"/>
    <property type="match status" value="1"/>
</dbReference>
<dbReference type="InterPro" id="IPR029061">
    <property type="entry name" value="THDP-binding"/>
</dbReference>
<dbReference type="Proteomes" id="UP000648352">
    <property type="component" value="Unassembled WGS sequence"/>
</dbReference>
<keyword evidence="1" id="KW-0210">Decarboxylase</keyword>
<evidence type="ECO:0000256" key="1">
    <source>
        <dbReference type="ARBA" id="ARBA00022793"/>
    </source>
</evidence>